<keyword evidence="14" id="KW-1185">Reference proteome</keyword>
<evidence type="ECO:0000256" key="8">
    <source>
        <dbReference type="ARBA" id="ARBA00030776"/>
    </source>
</evidence>
<dbReference type="InterPro" id="IPR036805">
    <property type="entry name" value="Tscrpt_elong_fac_GreA/B_N_sf"/>
</dbReference>
<evidence type="ECO:0000256" key="3">
    <source>
        <dbReference type="ARBA" id="ARBA00023015"/>
    </source>
</evidence>
<evidence type="ECO:0000256" key="10">
    <source>
        <dbReference type="RuleBase" id="RU000556"/>
    </source>
</evidence>
<reference evidence="13 14" key="1">
    <citation type="submission" date="2016-11" db="EMBL/GenBank/DDBJ databases">
        <authorList>
            <person name="Jaros S."/>
            <person name="Januszkiewicz K."/>
            <person name="Wedrychowicz H."/>
        </authorList>
    </citation>
    <scope>NUCLEOTIDE SEQUENCE [LARGE SCALE GENOMIC DNA]</scope>
    <source>
        <strain evidence="13 14">DSM 2631</strain>
    </source>
</reference>
<dbReference type="SUPFAM" id="SSF54534">
    <property type="entry name" value="FKBP-like"/>
    <property type="match status" value="1"/>
</dbReference>
<evidence type="ECO:0000313" key="13">
    <source>
        <dbReference type="EMBL" id="SHE77719.1"/>
    </source>
</evidence>
<keyword evidence="3 9" id="KW-0805">Transcription regulation</keyword>
<evidence type="ECO:0000259" key="11">
    <source>
        <dbReference type="Pfam" id="PF01272"/>
    </source>
</evidence>
<comment type="function">
    <text evidence="7 9 10">Necessary for efficient RNA polymerase transcription elongation past template-encoded arresting sites. The arresting sites in DNA have the property of trapping a certain fraction of elongating RNA polymerases that pass through, resulting in locked ternary complexes. Cleavage of the nascent transcript by cleavage factors such as GreA or GreB allows the resumption of elongation from the new 3'terminus. GreA releases sequences of 2 to 3 nucleotides.</text>
</comment>
<dbReference type="Pfam" id="PF03449">
    <property type="entry name" value="GreA_GreB_N"/>
    <property type="match status" value="1"/>
</dbReference>
<dbReference type="EMBL" id="FQVM01000011">
    <property type="protein sequence ID" value="SHE77719.1"/>
    <property type="molecule type" value="Genomic_DNA"/>
</dbReference>
<gene>
    <name evidence="9" type="primary">greA</name>
    <name evidence="13" type="ORF">SAMN05443638_11117</name>
</gene>
<dbReference type="InterPro" id="IPR022691">
    <property type="entry name" value="Tscrpt_elong_fac_GreA/B_N"/>
</dbReference>
<keyword evidence="5 9" id="KW-0238">DNA-binding</keyword>
<feature type="domain" description="Transcription elongation factor GreA/GreB N-terminal" evidence="12">
    <location>
        <begin position="3"/>
        <end position="72"/>
    </location>
</feature>
<evidence type="ECO:0000256" key="5">
    <source>
        <dbReference type="ARBA" id="ARBA00023125"/>
    </source>
</evidence>
<evidence type="ECO:0000256" key="7">
    <source>
        <dbReference type="ARBA" id="ARBA00024916"/>
    </source>
</evidence>
<dbReference type="HAMAP" id="MF_00105">
    <property type="entry name" value="GreA_GreB"/>
    <property type="match status" value="1"/>
</dbReference>
<dbReference type="PIRSF" id="PIRSF006092">
    <property type="entry name" value="GreA_GreB"/>
    <property type="match status" value="1"/>
</dbReference>
<evidence type="ECO:0000256" key="1">
    <source>
        <dbReference type="ARBA" id="ARBA00008213"/>
    </source>
</evidence>
<keyword evidence="4" id="KW-0175">Coiled coil</keyword>
<dbReference type="SUPFAM" id="SSF46557">
    <property type="entry name" value="GreA transcript cleavage protein, N-terminal domain"/>
    <property type="match status" value="1"/>
</dbReference>
<dbReference type="RefSeq" id="WP_072895465.1">
    <property type="nucleotide sequence ID" value="NZ_FQVM01000011.1"/>
</dbReference>
<feature type="domain" description="Transcription elongation factor GreA/GreB C-terminal" evidence="11">
    <location>
        <begin position="81"/>
        <end position="153"/>
    </location>
</feature>
<dbReference type="NCBIfam" id="TIGR01462">
    <property type="entry name" value="greA"/>
    <property type="match status" value="1"/>
</dbReference>
<dbReference type="GO" id="GO:0003746">
    <property type="term" value="F:translation elongation factor activity"/>
    <property type="evidence" value="ECO:0007669"/>
    <property type="project" value="UniProtKB-KW"/>
</dbReference>
<dbReference type="AlphaFoldDB" id="A0A1M4W934"/>
<dbReference type="GO" id="GO:0006354">
    <property type="term" value="P:DNA-templated transcription elongation"/>
    <property type="evidence" value="ECO:0007669"/>
    <property type="project" value="TreeGrafter"/>
</dbReference>
<keyword evidence="6 9" id="KW-0804">Transcription</keyword>
<evidence type="ECO:0000256" key="4">
    <source>
        <dbReference type="ARBA" id="ARBA00023054"/>
    </source>
</evidence>
<dbReference type="InterPro" id="IPR001437">
    <property type="entry name" value="Tscrpt_elong_fac_GreA/B_C"/>
</dbReference>
<dbReference type="PANTHER" id="PTHR30437">
    <property type="entry name" value="TRANSCRIPTION ELONGATION FACTOR GREA"/>
    <property type="match status" value="1"/>
</dbReference>
<dbReference type="GO" id="GO:0003677">
    <property type="term" value="F:DNA binding"/>
    <property type="evidence" value="ECO:0007669"/>
    <property type="project" value="UniProtKB-UniRule"/>
</dbReference>
<dbReference type="Gene3D" id="3.10.50.30">
    <property type="entry name" value="Transcription elongation factor, GreA/GreB, C-terminal domain"/>
    <property type="match status" value="1"/>
</dbReference>
<dbReference type="PANTHER" id="PTHR30437:SF4">
    <property type="entry name" value="TRANSCRIPTION ELONGATION FACTOR GREA"/>
    <property type="match status" value="1"/>
</dbReference>
<comment type="similarity">
    <text evidence="1 9 10">Belongs to the GreA/GreB family.</text>
</comment>
<evidence type="ECO:0000313" key="14">
    <source>
        <dbReference type="Proteomes" id="UP000184035"/>
    </source>
</evidence>
<dbReference type="NCBIfam" id="NF001263">
    <property type="entry name" value="PRK00226.1-4"/>
    <property type="match status" value="1"/>
</dbReference>
<dbReference type="InterPro" id="IPR036953">
    <property type="entry name" value="GreA/GreB_C_sf"/>
</dbReference>
<dbReference type="Proteomes" id="UP000184035">
    <property type="component" value="Unassembled WGS sequence"/>
</dbReference>
<evidence type="ECO:0000259" key="12">
    <source>
        <dbReference type="Pfam" id="PF03449"/>
    </source>
</evidence>
<dbReference type="OrthoDB" id="9808774at2"/>
<sequence length="155" mass="17937">MYNYLTEESLNKLKEELEYRKTVVRFKINEELKEARAHGDLSENFEYKAAKKERAQNNGRMHYLEKMIRTANLIVDNTAYDEVGIGKKVTLRFEDDNDTDVFTIVTTVDADPLNNKVSIECPIGKVIYKKRVGDKVTVDSPQGKYNVIIEKIELD</sequence>
<name>A0A1M4W934_9CLOT</name>
<protein>
    <recommendedName>
        <fullName evidence="2 9">Transcription elongation factor GreA</fullName>
    </recommendedName>
    <alternativeName>
        <fullName evidence="8 9">Transcript cleavage factor GreA</fullName>
    </alternativeName>
</protein>
<organism evidence="13 14">
    <name type="scientific">Clostridium fallax</name>
    <dbReference type="NCBI Taxonomy" id="1533"/>
    <lineage>
        <taxon>Bacteria</taxon>
        <taxon>Bacillati</taxon>
        <taxon>Bacillota</taxon>
        <taxon>Clostridia</taxon>
        <taxon>Eubacteriales</taxon>
        <taxon>Clostridiaceae</taxon>
        <taxon>Clostridium</taxon>
    </lineage>
</organism>
<dbReference type="Gene3D" id="1.10.287.180">
    <property type="entry name" value="Transcription elongation factor, GreA/GreB, N-terminal domain"/>
    <property type="match status" value="1"/>
</dbReference>
<dbReference type="InterPro" id="IPR006359">
    <property type="entry name" value="Tscrpt_elong_fac_GreA"/>
</dbReference>
<accession>A0A1M4W934</accession>
<dbReference type="Pfam" id="PF01272">
    <property type="entry name" value="GreA_GreB"/>
    <property type="match status" value="1"/>
</dbReference>
<evidence type="ECO:0000256" key="9">
    <source>
        <dbReference type="HAMAP-Rule" id="MF_00105"/>
    </source>
</evidence>
<dbReference type="FunFam" id="1.10.287.180:FF:000001">
    <property type="entry name" value="Transcription elongation factor GreA"/>
    <property type="match status" value="1"/>
</dbReference>
<evidence type="ECO:0000256" key="2">
    <source>
        <dbReference type="ARBA" id="ARBA00013729"/>
    </source>
</evidence>
<dbReference type="InterPro" id="IPR028624">
    <property type="entry name" value="Tscrpt_elong_fac_GreA/B"/>
</dbReference>
<dbReference type="GO" id="GO:0032784">
    <property type="term" value="P:regulation of DNA-templated transcription elongation"/>
    <property type="evidence" value="ECO:0007669"/>
    <property type="project" value="UniProtKB-UniRule"/>
</dbReference>
<keyword evidence="13" id="KW-0648">Protein biosynthesis</keyword>
<proteinExistence type="inferred from homology"/>
<keyword evidence="13" id="KW-0251">Elongation factor</keyword>
<dbReference type="STRING" id="1533.SAMN05443638_11117"/>
<dbReference type="InterPro" id="IPR023459">
    <property type="entry name" value="Tscrpt_elong_fac_GreA/B_fam"/>
</dbReference>
<evidence type="ECO:0000256" key="6">
    <source>
        <dbReference type="ARBA" id="ARBA00023163"/>
    </source>
</evidence>
<dbReference type="GO" id="GO:0070063">
    <property type="term" value="F:RNA polymerase binding"/>
    <property type="evidence" value="ECO:0007669"/>
    <property type="project" value="InterPro"/>
</dbReference>